<keyword evidence="1" id="KW-0732">Signal</keyword>
<feature type="signal peptide" evidence="1">
    <location>
        <begin position="1"/>
        <end position="19"/>
    </location>
</feature>
<accession>A0A0A0EYG0</accession>
<sequence length="179" mass="20025">MRFRAVLLALLLTPLVAFAQDGWRNMDGKPIAESESVKSIEGFSAMLLVTPDQDWMEKWETPREHTPHFSEAKEVGPGGELFILTFLGNPQVDPASGMTDVACDFIVQRPDGSYSIRELDMPCFKAELKGDPKGVFLTTAWLKFIAEPADPRGTWVVMVTVKDRLRAVEVPLRTSFVVR</sequence>
<comment type="caution">
    <text evidence="2">The sequence shown here is derived from an EMBL/GenBank/DDBJ whole genome shotgun (WGS) entry which is preliminary data.</text>
</comment>
<keyword evidence="3" id="KW-1185">Reference proteome</keyword>
<evidence type="ECO:0000256" key="1">
    <source>
        <dbReference type="SAM" id="SignalP"/>
    </source>
</evidence>
<dbReference type="eggNOG" id="ENOG5032WIY">
    <property type="taxonomic scope" value="Bacteria"/>
</dbReference>
<dbReference type="OrthoDB" id="6977947at2"/>
<evidence type="ECO:0000313" key="2">
    <source>
        <dbReference type="EMBL" id="KGM55569.1"/>
    </source>
</evidence>
<reference evidence="2 3" key="1">
    <citation type="submission" date="2013-08" db="EMBL/GenBank/DDBJ databases">
        <title>Genome sequencing of Lysobacter.</title>
        <authorList>
            <person name="Zhang S."/>
            <person name="Wang G."/>
        </authorList>
    </citation>
    <scope>NUCLEOTIDE SEQUENCE [LARGE SCALE GENOMIC DNA]</scope>
    <source>
        <strain evidence="2 3">GH1-9</strain>
    </source>
</reference>
<proteinExistence type="predicted"/>
<dbReference type="Proteomes" id="UP000029998">
    <property type="component" value="Unassembled WGS sequence"/>
</dbReference>
<gene>
    <name evidence="2" type="ORF">N800_12670</name>
</gene>
<name>A0A0A0EYG0_9GAMM</name>
<dbReference type="AlphaFoldDB" id="A0A0A0EYG0"/>
<feature type="chain" id="PRO_5001961914" evidence="1">
    <location>
        <begin position="20"/>
        <end position="179"/>
    </location>
</feature>
<dbReference type="STRING" id="1385517.N800_12670"/>
<dbReference type="EMBL" id="AVPU01000004">
    <property type="protein sequence ID" value="KGM55569.1"/>
    <property type="molecule type" value="Genomic_DNA"/>
</dbReference>
<evidence type="ECO:0000313" key="3">
    <source>
        <dbReference type="Proteomes" id="UP000029998"/>
    </source>
</evidence>
<protein>
    <submittedName>
        <fullName evidence="2">Uncharacterized protein</fullName>
    </submittedName>
</protein>
<organism evidence="2 3">
    <name type="scientific">Lysobacter daejeonensis GH1-9</name>
    <dbReference type="NCBI Taxonomy" id="1385517"/>
    <lineage>
        <taxon>Bacteria</taxon>
        <taxon>Pseudomonadati</taxon>
        <taxon>Pseudomonadota</taxon>
        <taxon>Gammaproteobacteria</taxon>
        <taxon>Lysobacterales</taxon>
        <taxon>Lysobacteraceae</taxon>
        <taxon>Aerolutibacter</taxon>
    </lineage>
</organism>